<proteinExistence type="predicted"/>
<dbReference type="Pfam" id="PF15586">
    <property type="entry name" value="Imm8"/>
    <property type="match status" value="1"/>
</dbReference>
<dbReference type="EMBL" id="JBHDLN010000027">
    <property type="protein sequence ID" value="MFB0846908.1"/>
    <property type="molecule type" value="Genomic_DNA"/>
</dbReference>
<keyword evidence="2" id="KW-1185">Reference proteome</keyword>
<accession>A0ABV4VB70</accession>
<evidence type="ECO:0000313" key="1">
    <source>
        <dbReference type="EMBL" id="MFB0846908.1"/>
    </source>
</evidence>
<evidence type="ECO:0000313" key="2">
    <source>
        <dbReference type="Proteomes" id="UP001575622"/>
    </source>
</evidence>
<reference evidence="1 2" key="1">
    <citation type="submission" date="2024-09" db="EMBL/GenBank/DDBJ databases">
        <authorList>
            <person name="Makale K.P.P."/>
            <person name="Makhzoum A."/>
            <person name="Rantong G."/>
            <person name="Rahube T.O."/>
        </authorList>
    </citation>
    <scope>NUCLEOTIDE SEQUENCE [LARGE SCALE GENOMIC DNA]</scope>
    <source>
        <strain evidence="1 2">KM_D13</strain>
    </source>
</reference>
<sequence length="113" mass="13360">MITPEIKYPLEYLNVPDSDEEEDFFVSVTAAIGPKEEEGADLFYLYIVSPMRLEKMGKTKGLIQGKDKFILNKFSRELVEQELSNIIIRCKRNTWEETAQALNRFLFWEYDKR</sequence>
<comment type="caution">
    <text evidence="1">The sequence shown here is derived from an EMBL/GenBank/DDBJ whole genome shotgun (WGS) entry which is preliminary data.</text>
</comment>
<gene>
    <name evidence="1" type="ORF">ACEU3E_32490</name>
</gene>
<name>A0ABV4VB70_9BACL</name>
<organism evidence="1 2">
    <name type="scientific">Paenibacillus oleatilyticus</name>
    <dbReference type="NCBI Taxonomy" id="2594886"/>
    <lineage>
        <taxon>Bacteria</taxon>
        <taxon>Bacillati</taxon>
        <taxon>Bacillota</taxon>
        <taxon>Bacilli</taxon>
        <taxon>Bacillales</taxon>
        <taxon>Paenibacillaceae</taxon>
        <taxon>Paenibacillus</taxon>
    </lineage>
</organism>
<protein>
    <submittedName>
        <fullName evidence="1">Imm8 family immunity protein</fullName>
    </submittedName>
</protein>
<dbReference type="InterPro" id="IPR028964">
    <property type="entry name" value="Imm8"/>
</dbReference>
<dbReference type="Proteomes" id="UP001575622">
    <property type="component" value="Unassembled WGS sequence"/>
</dbReference>
<dbReference type="RefSeq" id="WP_373956838.1">
    <property type="nucleotide sequence ID" value="NZ_JBHDLN010000027.1"/>
</dbReference>